<dbReference type="Pfam" id="PF02814">
    <property type="entry name" value="UreE_N"/>
    <property type="match status" value="1"/>
</dbReference>
<dbReference type="InterPro" id="IPR004029">
    <property type="entry name" value="UreE_N"/>
</dbReference>
<evidence type="ECO:0000259" key="6">
    <source>
        <dbReference type="SMART" id="SM00988"/>
    </source>
</evidence>
<comment type="function">
    <text evidence="5">Involved in urease metallocenter assembly. Binds nickel. Probably functions as a nickel donor during metallocenter assembly.</text>
</comment>
<dbReference type="InterPro" id="IPR007864">
    <property type="entry name" value="UreE_C_dom"/>
</dbReference>
<keyword evidence="8" id="KW-1185">Reference proteome</keyword>
<keyword evidence="2 5" id="KW-0963">Cytoplasm</keyword>
<reference evidence="7 8" key="1">
    <citation type="journal article" date="2020" name="Int. J. Syst. Evol. Microbiol.">
        <title>Ureaplasma miroungigenitalium sp. nov. isolated from northern elephant seals (Mirounga angustirostris) and Ureaplasma zalophigenitalium sp. nov. isolated from California sea lions (Zalophus californianus).</title>
        <authorList>
            <person name="Volokhov D.V."/>
            <person name="Gulland F.M."/>
            <person name="Gao Y."/>
            <person name="Chizhikov V.E."/>
        </authorList>
    </citation>
    <scope>NUCLEOTIDE SEQUENCE [LARGE SCALE GENOMIC DNA]</scope>
    <source>
        <strain evidence="7 8">ES3182-GEN</strain>
    </source>
</reference>
<dbReference type="CDD" id="cd00571">
    <property type="entry name" value="UreE"/>
    <property type="match status" value="1"/>
</dbReference>
<feature type="domain" description="UreE urease accessory N-terminal" evidence="6">
    <location>
        <begin position="7"/>
        <end position="72"/>
    </location>
</feature>
<evidence type="ECO:0000256" key="3">
    <source>
        <dbReference type="ARBA" id="ARBA00022596"/>
    </source>
</evidence>
<dbReference type="Proteomes" id="UP001208245">
    <property type="component" value="Unassembled WGS sequence"/>
</dbReference>
<keyword evidence="4 5" id="KW-0143">Chaperone</keyword>
<evidence type="ECO:0000256" key="5">
    <source>
        <dbReference type="HAMAP-Rule" id="MF_00822"/>
    </source>
</evidence>
<evidence type="ECO:0000313" key="7">
    <source>
        <dbReference type="EMBL" id="MCV3728665.1"/>
    </source>
</evidence>
<keyword evidence="3 5" id="KW-0533">Nickel</keyword>
<dbReference type="InterPro" id="IPR012406">
    <property type="entry name" value="UreE"/>
</dbReference>
<dbReference type="Gene3D" id="2.60.260.20">
    <property type="entry name" value="Urease metallochaperone UreE, N-terminal domain"/>
    <property type="match status" value="1"/>
</dbReference>
<evidence type="ECO:0000313" key="8">
    <source>
        <dbReference type="Proteomes" id="UP001208245"/>
    </source>
</evidence>
<dbReference type="RefSeq" id="WP_263821978.1">
    <property type="nucleotide sequence ID" value="NZ_JAOXHK010000003.1"/>
</dbReference>
<comment type="subcellular location">
    <subcellularLocation>
        <location evidence="1 5">Cytoplasm</location>
    </subcellularLocation>
</comment>
<dbReference type="Pfam" id="PF05194">
    <property type="entry name" value="UreE_C"/>
    <property type="match status" value="1"/>
</dbReference>
<dbReference type="EMBL" id="JAOXHL010000003">
    <property type="protein sequence ID" value="MCV3728665.1"/>
    <property type="molecule type" value="Genomic_DNA"/>
</dbReference>
<dbReference type="SUPFAM" id="SSF69287">
    <property type="entry name" value="Urease metallochaperone UreE, N-terminal domain"/>
    <property type="match status" value="1"/>
</dbReference>
<proteinExistence type="inferred from homology"/>
<accession>A0ABT3BN84</accession>
<evidence type="ECO:0000256" key="1">
    <source>
        <dbReference type="ARBA" id="ARBA00004496"/>
    </source>
</evidence>
<dbReference type="SUPFAM" id="SSF69737">
    <property type="entry name" value="Urease metallochaperone UreE, C-terminal domain"/>
    <property type="match status" value="1"/>
</dbReference>
<dbReference type="HAMAP" id="MF_00822">
    <property type="entry name" value="UreE"/>
    <property type="match status" value="1"/>
</dbReference>
<evidence type="ECO:0000256" key="4">
    <source>
        <dbReference type="ARBA" id="ARBA00023186"/>
    </source>
</evidence>
<sequence length="151" mass="17313">MTTFKKVINNVHTLINTIGYDIENIYLTNDDALKRVIIAKSELNNEYGIKLEEGKKLVDGDILLMDEENKKIIVVRLEEADVLEISPATVGQMAFLAHNIGNRHTPAQFTETSMIIPYDYLIEEFLQTSNAKYERKKIKLKEAFRHSDAAR</sequence>
<protein>
    <recommendedName>
        <fullName evidence="5">Urease accessory protein UreE</fullName>
    </recommendedName>
</protein>
<gene>
    <name evidence="5 7" type="primary">ureE</name>
    <name evidence="7" type="ORF">OF376_02665</name>
</gene>
<name>A0ABT3BN84_9BACT</name>
<dbReference type="Gene3D" id="3.30.70.790">
    <property type="entry name" value="UreE, C-terminal domain"/>
    <property type="match status" value="1"/>
</dbReference>
<dbReference type="SMART" id="SM00988">
    <property type="entry name" value="UreE_N"/>
    <property type="match status" value="1"/>
</dbReference>
<organism evidence="7 8">
    <name type="scientific">Ureaplasma miroungigenitalium</name>
    <dbReference type="NCBI Taxonomy" id="1042321"/>
    <lineage>
        <taxon>Bacteria</taxon>
        <taxon>Bacillati</taxon>
        <taxon>Mycoplasmatota</taxon>
        <taxon>Mycoplasmoidales</taxon>
        <taxon>Mycoplasmoidaceae</taxon>
        <taxon>Ureaplasma</taxon>
    </lineage>
</organism>
<evidence type="ECO:0000256" key="2">
    <source>
        <dbReference type="ARBA" id="ARBA00022490"/>
    </source>
</evidence>
<comment type="caution">
    <text evidence="7">The sequence shown here is derived from an EMBL/GenBank/DDBJ whole genome shotgun (WGS) entry which is preliminary data.</text>
</comment>
<dbReference type="PIRSF" id="PIRSF036402">
    <property type="entry name" value="Ureas_acces_UreE"/>
    <property type="match status" value="1"/>
</dbReference>
<comment type="similarity">
    <text evidence="5">Belongs to the UreE family.</text>
</comment>
<dbReference type="InterPro" id="IPR036118">
    <property type="entry name" value="UreE_N_sf"/>
</dbReference>